<reference evidence="4 5" key="1">
    <citation type="submission" date="2014-04" db="EMBL/GenBank/DDBJ databases">
        <authorList>
            <consortium name="DOE Joint Genome Institute"/>
            <person name="Kuo A."/>
            <person name="Kohler A."/>
            <person name="Nagy L.G."/>
            <person name="Floudas D."/>
            <person name="Copeland A."/>
            <person name="Barry K.W."/>
            <person name="Cichocki N."/>
            <person name="Veneault-Fourrey C."/>
            <person name="LaButti K."/>
            <person name="Lindquist E.A."/>
            <person name="Lipzen A."/>
            <person name="Lundell T."/>
            <person name="Morin E."/>
            <person name="Murat C."/>
            <person name="Sun H."/>
            <person name="Tunlid A."/>
            <person name="Henrissat B."/>
            <person name="Grigoriev I.V."/>
            <person name="Hibbett D.S."/>
            <person name="Martin F."/>
            <person name="Nordberg H.P."/>
            <person name="Cantor M.N."/>
            <person name="Hua S.X."/>
        </authorList>
    </citation>
    <scope>NUCLEOTIDE SEQUENCE [LARGE SCALE GENOMIC DNA]</scope>
    <source>
        <strain evidence="4 5">Foug A</strain>
    </source>
</reference>
<evidence type="ECO:0000256" key="1">
    <source>
        <dbReference type="ARBA" id="ARBA00023172"/>
    </source>
</evidence>
<dbReference type="Gene3D" id="1.10.443.10">
    <property type="entry name" value="Intergrase catalytic core"/>
    <property type="match status" value="1"/>
</dbReference>
<keyword evidence="1" id="KW-0233">DNA recombination</keyword>
<dbReference type="HOGENOM" id="CLU_013901_3_0_1"/>
<dbReference type="InParanoid" id="A0A0C3AFV9"/>
<proteinExistence type="predicted"/>
<evidence type="ECO:0000256" key="2">
    <source>
        <dbReference type="SAM" id="MobiDB-lite"/>
    </source>
</evidence>
<dbReference type="InterPro" id="IPR013762">
    <property type="entry name" value="Integrase-like_cat_sf"/>
</dbReference>
<evidence type="ECO:0008006" key="6">
    <source>
        <dbReference type="Google" id="ProtNLM"/>
    </source>
</evidence>
<dbReference type="AlphaFoldDB" id="A0A0C3AFV9"/>
<dbReference type="GO" id="GO:0006310">
    <property type="term" value="P:DNA recombination"/>
    <property type="evidence" value="ECO:0007669"/>
    <property type="project" value="UniProtKB-KW"/>
</dbReference>
<name>A0A0C3AFV9_9AGAM</name>
<protein>
    <recommendedName>
        <fullName evidence="6">Ndc10 domain-containing protein</fullName>
    </recommendedName>
</protein>
<sequence length="455" mass="50318">MGVACDAFLLVVLWIKWVEHVHLSHRMADSDFVFPVVSINTVLKPAELLAHNSIQKWITEAVKGTGINGNFSMHCFRHGGAQYRCMYAPPGQIWTLGVIQWWGGWAEGENRDTLMQYILDELHCYENDHSGALGPTAWHANSSLVGDGLLTHALTVDVAALHRAMEKMSVSQAVMSEDVRKVSISQATMSEDVKDMRQQFGNMNNWLVECPFAPTTLGSGLPQSSLVTPQASNNFNVLAHQPSSAGPIFQPHPMHQCIPATESQSRQLTVQGMQCYGPPPMLPATMATPSSAPPAPSNVTASTPLPPQTGPETWTSHSSLSIPMGLLIPDLPITLKDGVTQSAKADSWRIIIQHWTEGDPCLGLFLLLKDWPHHYHNGLGRQFNMKHYQCHLIATEFLNVFQGNEEDFFKAYGKAIPWGHTEVLNAIQDACKWHPNDGEHCRHLTNDAIDNFSQG</sequence>
<accession>A0A0C3AFV9</accession>
<evidence type="ECO:0000313" key="4">
    <source>
        <dbReference type="EMBL" id="KIM63817.1"/>
    </source>
</evidence>
<dbReference type="GO" id="GO:0015074">
    <property type="term" value="P:DNA integration"/>
    <property type="evidence" value="ECO:0007669"/>
    <property type="project" value="InterPro"/>
</dbReference>
<gene>
    <name evidence="4" type="ORF">SCLCIDRAFT_1213962</name>
</gene>
<keyword evidence="3" id="KW-0732">Signal</keyword>
<organism evidence="4 5">
    <name type="scientific">Scleroderma citrinum Foug A</name>
    <dbReference type="NCBI Taxonomy" id="1036808"/>
    <lineage>
        <taxon>Eukaryota</taxon>
        <taxon>Fungi</taxon>
        <taxon>Dikarya</taxon>
        <taxon>Basidiomycota</taxon>
        <taxon>Agaricomycotina</taxon>
        <taxon>Agaricomycetes</taxon>
        <taxon>Agaricomycetidae</taxon>
        <taxon>Boletales</taxon>
        <taxon>Sclerodermatineae</taxon>
        <taxon>Sclerodermataceae</taxon>
        <taxon>Scleroderma</taxon>
    </lineage>
</organism>
<dbReference type="OrthoDB" id="2658193at2759"/>
<dbReference type="InterPro" id="IPR011010">
    <property type="entry name" value="DNA_brk_join_enz"/>
</dbReference>
<dbReference type="STRING" id="1036808.A0A0C3AFV9"/>
<reference evidence="5" key="2">
    <citation type="submission" date="2015-01" db="EMBL/GenBank/DDBJ databases">
        <title>Evolutionary Origins and Diversification of the Mycorrhizal Mutualists.</title>
        <authorList>
            <consortium name="DOE Joint Genome Institute"/>
            <consortium name="Mycorrhizal Genomics Consortium"/>
            <person name="Kohler A."/>
            <person name="Kuo A."/>
            <person name="Nagy L.G."/>
            <person name="Floudas D."/>
            <person name="Copeland A."/>
            <person name="Barry K.W."/>
            <person name="Cichocki N."/>
            <person name="Veneault-Fourrey C."/>
            <person name="LaButti K."/>
            <person name="Lindquist E.A."/>
            <person name="Lipzen A."/>
            <person name="Lundell T."/>
            <person name="Morin E."/>
            <person name="Murat C."/>
            <person name="Riley R."/>
            <person name="Ohm R."/>
            <person name="Sun H."/>
            <person name="Tunlid A."/>
            <person name="Henrissat B."/>
            <person name="Grigoriev I.V."/>
            <person name="Hibbett D.S."/>
            <person name="Martin F."/>
        </authorList>
    </citation>
    <scope>NUCLEOTIDE SEQUENCE [LARGE SCALE GENOMIC DNA]</scope>
    <source>
        <strain evidence="5">Foug A</strain>
    </source>
</reference>
<evidence type="ECO:0000313" key="5">
    <source>
        <dbReference type="Proteomes" id="UP000053989"/>
    </source>
</evidence>
<dbReference type="SUPFAM" id="SSF56349">
    <property type="entry name" value="DNA breaking-rejoining enzymes"/>
    <property type="match status" value="1"/>
</dbReference>
<feature type="signal peptide" evidence="3">
    <location>
        <begin position="1"/>
        <end position="20"/>
    </location>
</feature>
<dbReference type="EMBL" id="KN822032">
    <property type="protein sequence ID" value="KIM63817.1"/>
    <property type="molecule type" value="Genomic_DNA"/>
</dbReference>
<feature type="chain" id="PRO_5002160849" description="Ndc10 domain-containing protein" evidence="3">
    <location>
        <begin position="21"/>
        <end position="455"/>
    </location>
</feature>
<evidence type="ECO:0000256" key="3">
    <source>
        <dbReference type="SAM" id="SignalP"/>
    </source>
</evidence>
<feature type="region of interest" description="Disordered" evidence="2">
    <location>
        <begin position="287"/>
        <end position="316"/>
    </location>
</feature>
<keyword evidence="5" id="KW-1185">Reference proteome</keyword>
<dbReference type="Proteomes" id="UP000053989">
    <property type="component" value="Unassembled WGS sequence"/>
</dbReference>
<dbReference type="GO" id="GO:0003677">
    <property type="term" value="F:DNA binding"/>
    <property type="evidence" value="ECO:0007669"/>
    <property type="project" value="InterPro"/>
</dbReference>